<evidence type="ECO:0000259" key="9">
    <source>
        <dbReference type="PROSITE" id="PS50112"/>
    </source>
</evidence>
<feature type="transmembrane region" description="Helical" evidence="7">
    <location>
        <begin position="184"/>
        <end position="205"/>
    </location>
</feature>
<dbReference type="InterPro" id="IPR036097">
    <property type="entry name" value="HisK_dim/P_sf"/>
</dbReference>
<feature type="domain" description="PAS" evidence="9">
    <location>
        <begin position="1170"/>
        <end position="1241"/>
    </location>
</feature>
<dbReference type="EC" id="2.7.13.3" evidence="2"/>
<dbReference type="InterPro" id="IPR013655">
    <property type="entry name" value="PAS_fold_3"/>
</dbReference>
<comment type="catalytic activity">
    <reaction evidence="1">
        <text>ATP + protein L-histidine = ADP + protein N-phospho-L-histidine.</text>
        <dbReference type="EC" id="2.7.13.3"/>
    </reaction>
</comment>
<dbReference type="FunFam" id="3.30.450.20:FF:000099">
    <property type="entry name" value="Sensory box sensor histidine kinase"/>
    <property type="match status" value="4"/>
</dbReference>
<dbReference type="InterPro" id="IPR003661">
    <property type="entry name" value="HisK_dim/P_dom"/>
</dbReference>
<dbReference type="SMART" id="SM00086">
    <property type="entry name" value="PAC"/>
    <property type="match status" value="15"/>
</dbReference>
<gene>
    <name evidence="11" type="ORF">DSM106972_088200</name>
</gene>
<dbReference type="Gene3D" id="2.10.70.100">
    <property type="match status" value="1"/>
</dbReference>
<dbReference type="NCBIfam" id="TIGR00229">
    <property type="entry name" value="sensory_box"/>
    <property type="match status" value="15"/>
</dbReference>
<dbReference type="Pfam" id="PF08448">
    <property type="entry name" value="PAS_4"/>
    <property type="match status" value="4"/>
</dbReference>
<feature type="domain" description="PAS" evidence="9">
    <location>
        <begin position="547"/>
        <end position="618"/>
    </location>
</feature>
<keyword evidence="12" id="KW-1185">Reference proteome</keyword>
<feature type="transmembrane region" description="Helical" evidence="7">
    <location>
        <begin position="248"/>
        <end position="271"/>
    </location>
</feature>
<dbReference type="InterPro" id="IPR000014">
    <property type="entry name" value="PAS"/>
</dbReference>
<accession>A0A3S1C6N0</accession>
<dbReference type="CDD" id="cd00082">
    <property type="entry name" value="HisKA"/>
    <property type="match status" value="1"/>
</dbReference>
<feature type="domain" description="PAC" evidence="10">
    <location>
        <begin position="368"/>
        <end position="420"/>
    </location>
</feature>
<keyword evidence="7" id="KW-1133">Transmembrane helix</keyword>
<dbReference type="InterPro" id="IPR035965">
    <property type="entry name" value="PAS-like_dom_sf"/>
</dbReference>
<evidence type="ECO:0000259" key="8">
    <source>
        <dbReference type="PROSITE" id="PS50109"/>
    </source>
</evidence>
<dbReference type="PANTHER" id="PTHR43304:SF1">
    <property type="entry name" value="PAC DOMAIN-CONTAINING PROTEIN"/>
    <property type="match status" value="1"/>
</dbReference>
<comment type="caution">
    <text evidence="11">The sequence shown here is derived from an EMBL/GenBank/DDBJ whole genome shotgun (WGS) entry which is preliminary data.</text>
</comment>
<dbReference type="SUPFAM" id="SSF47384">
    <property type="entry name" value="Homodimeric domain of signal transducing histidine kinase"/>
    <property type="match status" value="1"/>
</dbReference>
<evidence type="ECO:0000256" key="1">
    <source>
        <dbReference type="ARBA" id="ARBA00000085"/>
    </source>
</evidence>
<feature type="domain" description="PAS" evidence="9">
    <location>
        <begin position="1044"/>
        <end position="1115"/>
    </location>
</feature>
<dbReference type="InterPro" id="IPR000700">
    <property type="entry name" value="PAS-assoc_C"/>
</dbReference>
<dbReference type="Pfam" id="PF00512">
    <property type="entry name" value="HisKA"/>
    <property type="match status" value="1"/>
</dbReference>
<feature type="transmembrane region" description="Helical" evidence="7">
    <location>
        <begin position="42"/>
        <end position="60"/>
    </location>
</feature>
<feature type="domain" description="PAC" evidence="10">
    <location>
        <begin position="992"/>
        <end position="1043"/>
    </location>
</feature>
<feature type="domain" description="PAS" evidence="9">
    <location>
        <begin position="673"/>
        <end position="728"/>
    </location>
</feature>
<keyword evidence="5" id="KW-0418">Kinase</keyword>
<feature type="domain" description="PAS" evidence="9">
    <location>
        <begin position="1690"/>
        <end position="1760"/>
    </location>
</feature>
<feature type="domain" description="PAS" evidence="9">
    <location>
        <begin position="294"/>
        <end position="366"/>
    </location>
</feature>
<feature type="transmembrane region" description="Helical" evidence="7">
    <location>
        <begin position="66"/>
        <end position="95"/>
    </location>
</feature>
<feature type="transmembrane region" description="Helical" evidence="7">
    <location>
        <begin position="153"/>
        <end position="177"/>
    </location>
</feature>
<dbReference type="Gene3D" id="3.30.565.10">
    <property type="entry name" value="Histidine kinase-like ATPase, C-terminal domain"/>
    <property type="match status" value="1"/>
</dbReference>
<evidence type="ECO:0000256" key="2">
    <source>
        <dbReference type="ARBA" id="ARBA00012438"/>
    </source>
</evidence>
<dbReference type="PROSITE" id="PS50113">
    <property type="entry name" value="PAC"/>
    <property type="match status" value="12"/>
</dbReference>
<evidence type="ECO:0000256" key="7">
    <source>
        <dbReference type="SAM" id="Phobius"/>
    </source>
</evidence>
<dbReference type="Pfam" id="PF02518">
    <property type="entry name" value="HATPase_c"/>
    <property type="match status" value="1"/>
</dbReference>
<evidence type="ECO:0000256" key="4">
    <source>
        <dbReference type="ARBA" id="ARBA00022679"/>
    </source>
</evidence>
<dbReference type="Gene3D" id="3.30.450.20">
    <property type="entry name" value="PAS domain"/>
    <property type="match status" value="16"/>
</dbReference>
<sequence>MQAFTKLASAVVICIGCIALLGWAVNIDILKSLIKSAATMKANTAICFVLAGVTLWLKAVRVNYKFYLISQFCTLTIFIVSLITLSQYLFGWNFGIDELLFRDFPLSSATSHPGRMGVNTAINWLLISAALWLEKGNTAKNNKCRDVTCHVSTFIVLFICFHALIGYIYGVRVFYLFRAYHTYMTVHTALTFLILCLGILSNNAYRGLMATVTTELNGGVTARRLIPTAIFLPILLGWIVIKGEKANYYDFAFGTSLMTVSLIVIYLFTIWRNSIYLNKLDKKRRIAEATVRDSEARYSMLSENVPSILFTNLPDGSCDYVSKQLYQYTGLPKGAISGFNWIDIFVHPDDRTRTLARWLESVKTGDPFEIEYRFCGTDNNYRWFRGRSVPIRDENNNITKWFGVCTDIDEQKRAEDALRESEMRFRNIAETIEDIFWISEPRNNNLIYISPAYAKIWGRNIDSLHTNYNEWVDGIHPFDKQRVQNAINQDLYQGTYDIEYRVVRSDGTVRWVRDKGFPIDGSNSGRCCGVVTDITETKLAQQELQAREEMLRLALELSNAGVYDWSAANNKVKWSPEFYSLFGIDRSVEPSYQNWLESIYSEERDRVQAEIQTTLQQNGNLDLVYRINHPDGERWINGRGKAYYDEHGEAVRIVGICLDTTQRKRAELALQASEQTYRSLIELAPDAIFITNQQGQLKDVNNKACELLGYTHAELKSKSITDIIATEDIPRWKLERECILAGNTYIAEYTLIHQDNTRILVEISTKLVAENQCVAFVRDITDRKAMENDLRQNLAILNAINQNTPNLIYVKDHNSNFLMANPATLEVIGKKEAEVLGKNETSFLPSEQASEVLLHDRLVMESGKVHVFEDTVEISQGTRTFLTTKSPYYDSENNIIGLIGISVDITDRKDMENQLRQSLAILNTISQSTPTLIYIKDRQGRLIIANPATLEVIGKPEDEVLNTDVAEYHPGHGQAMTVLENDRLVIETSQLHIFEEEAETRQGKRVFQSAKSPYYDDNGNIIGLIGVSTDITARKAMENELRQSLAILNTINQTTPNFIYVKDRDGKFLMANPATLEGIGLGEAEVIGKTDLEFLADRKQALMIMENDRLVMENGQVQVLEETLQFPKGTCTYISSKSPYYDDNGNITGLIGVSIDITERKQIEAKLAESENLYRTLAEASSQFVWLVNCNGSMEYANSNWRQYTGYQAEDIKYNDWDKVIHPDDLPNIISGWLEQISNGSNYEFEYRALRSDGTYRWYLARSVPLKDGQGNIIKWVGTATDIHELKVTELALRESQNLLQRALEVTNTFLWERNLKNDEITFVNAIVDPVFTSVMPFEQALEPVHPDDLESVRTAFDYGISTGTVFEVEHRVKLVTPGTNIESAPYRWMMLRGQVKYDDNGKPVSITGATLDIHERKIAELARTEAEHALRQSLVILNAINNATGTLIFVKDLEGKFVAANPATLRTLGKSEHEVIGRTNFDVLTNCNDAAMAVSNDRIVIQTGETHIFEETILFNSGSRTYIVTKSPYRDETGNIIGIIGISTDITERKDMETALAESDRRFRFLAEAIPHLVWQADANGKPLYFNHQWQEYCGVTLDNIEQTIENKWSSIIPSEDLEKTKQHWLECKVKGDIYEAELRIKRSKDGEYRWHLARAVPVHDDAGNVTGWIGTNTDVHDSKTYQAQLIESENRYRQLAENVPQLVWVSDSDGSITYFNQRWVNYTGLDLNLYAGWDWRQIVHPDDLPQAMEKWTTAISTGTPMRDVQYRLRRHDGTFRYFLARAVPMHDAQNNITRWLGTCTDIDDKVKAEEALRQSEQRLRLFVDSDIIGILYADFQGEIYEANNAFLKMIGYTKEDIENKTLDWRHLTPKEYLPIDEIGIVEAITKGVCTPYEKEYIRKDGSRIPVFVGFRLVEEQAAVAFILDNSQRKRAEEERDKFFNVSIDLLGITGFDGYFKRINPAFANTLGYSETEILTTPFINFIHPDDVAATQREFEKLKNGTTTLYFENRYRCKNGEYRWLMWNCVPDVESGLMYAVAHDLTERKQAEVERDKFFNVSIDLLCIADFNGYFKRINPAFVNTLGYDEAEILSTPYLDLIHPDDIAQSLGELKNLKDGAATLKFENRYRCKNGEYKWLVWNTVPDIEAGLMYAVAHDITERKKTEEALRQSEERLRLFAESDIIGMLYGDTIGGIFEANNAFLDIIGYTRDDLEAGRVSWVDITPPEYLPLDDAGIAEAKVRGSCTPYEKQYIRKDGTRVDVLVGYILYGEDRTQSVAFILDITDRKGADAEVRRLNETLEERVKQRTAQLEAANKELESFSYSVSHDLRAPLRHIAGFVDLLKKRLEKQEIDETNKRYINTIVDATAQAGRLIDDLLAFSRMGRAAMRYTTLDMNLLVEEVKRDCHDVIKDRQVIWHIETLPQVQGDPSMLRLVLRNLVENALKYSKTREVASVTIGTLKQVESAEKEVESAECLVLSERAGTTEEKVKKQTTTLTPYSLLSTQHSALSTHNSAQSTQEIVFYVKDNGIGFDMRYIHKLFGVFQRLHTDPRFEGTGVGLANVQRIIHRHGGRVWAIGEVDIGATFYFSLPKNSEVLQPLEGVRSGD</sequence>
<feature type="domain" description="PAC" evidence="10">
    <location>
        <begin position="1118"/>
        <end position="1169"/>
    </location>
</feature>
<dbReference type="PANTHER" id="PTHR43304">
    <property type="entry name" value="PHYTOCHROME-LIKE PROTEIN CPH1"/>
    <property type="match status" value="1"/>
</dbReference>
<feature type="domain" description="PAS" evidence="9">
    <location>
        <begin position="1954"/>
        <end position="2003"/>
    </location>
</feature>
<dbReference type="InterPro" id="IPR052162">
    <property type="entry name" value="Sensor_kinase/Photoreceptor"/>
</dbReference>
<protein>
    <recommendedName>
        <fullName evidence="2">histidine kinase</fullName>
        <ecNumber evidence="2">2.7.13.3</ecNumber>
    </recommendedName>
</protein>
<feature type="domain" description="PAC" evidence="10">
    <location>
        <begin position="1636"/>
        <end position="1689"/>
    </location>
</feature>
<proteinExistence type="predicted"/>
<keyword evidence="4" id="KW-0808">Transferase</keyword>
<evidence type="ECO:0000259" key="10">
    <source>
        <dbReference type="PROSITE" id="PS50113"/>
    </source>
</evidence>
<feature type="domain" description="PAS" evidence="9">
    <location>
        <begin position="1817"/>
        <end position="1889"/>
    </location>
</feature>
<feature type="domain" description="PAC" evidence="10">
    <location>
        <begin position="1243"/>
        <end position="1295"/>
    </location>
</feature>
<feature type="domain" description="PAC" evidence="10">
    <location>
        <begin position="2121"/>
        <end position="2169"/>
    </location>
</feature>
<reference evidence="11" key="2">
    <citation type="journal article" date="2019" name="Genome Biol. Evol.">
        <title>Day and night: Metabolic profiles and evolutionary relationships of six axenic non-marine cyanobacteria.</title>
        <authorList>
            <person name="Will S.E."/>
            <person name="Henke P."/>
            <person name="Boedeker C."/>
            <person name="Huang S."/>
            <person name="Brinkmann H."/>
            <person name="Rohde M."/>
            <person name="Jarek M."/>
            <person name="Friedl T."/>
            <person name="Seufert S."/>
            <person name="Schumacher M."/>
            <person name="Overmann J."/>
            <person name="Neumann-Schaal M."/>
            <person name="Petersen J."/>
        </authorList>
    </citation>
    <scope>NUCLEOTIDE SEQUENCE [LARGE SCALE GENOMIC DNA]</scope>
    <source>
        <strain evidence="11">PCC 7102</strain>
    </source>
</reference>
<dbReference type="PROSITE" id="PS50112">
    <property type="entry name" value="PAS"/>
    <property type="match status" value="14"/>
</dbReference>
<evidence type="ECO:0000256" key="6">
    <source>
        <dbReference type="ARBA" id="ARBA00023012"/>
    </source>
</evidence>
<dbReference type="GO" id="GO:0000155">
    <property type="term" value="F:phosphorelay sensor kinase activity"/>
    <property type="evidence" value="ECO:0007669"/>
    <property type="project" value="InterPro"/>
</dbReference>
<keyword evidence="7" id="KW-0472">Membrane</keyword>
<evidence type="ECO:0000313" key="11">
    <source>
        <dbReference type="EMBL" id="RUS96278.1"/>
    </source>
</evidence>
<dbReference type="CDD" id="cd00130">
    <property type="entry name" value="PAS"/>
    <property type="match status" value="15"/>
</dbReference>
<dbReference type="InterPro" id="IPR004358">
    <property type="entry name" value="Sig_transdc_His_kin-like_C"/>
</dbReference>
<dbReference type="PROSITE" id="PS50109">
    <property type="entry name" value="HIS_KIN"/>
    <property type="match status" value="1"/>
</dbReference>
<feature type="domain" description="PAS" evidence="9">
    <location>
        <begin position="793"/>
        <end position="863"/>
    </location>
</feature>
<feature type="domain" description="PAC" evidence="10">
    <location>
        <begin position="2245"/>
        <end position="2294"/>
    </location>
</feature>
<dbReference type="InterPro" id="IPR001610">
    <property type="entry name" value="PAC"/>
</dbReference>
<dbReference type="FunFam" id="1.10.287.130:FF:000070">
    <property type="entry name" value="Histidine kinase sensor protein"/>
    <property type="match status" value="1"/>
</dbReference>
<dbReference type="InterPro" id="IPR005467">
    <property type="entry name" value="His_kinase_dom"/>
</dbReference>
<feature type="domain" description="PAS" evidence="9">
    <location>
        <begin position="2065"/>
        <end position="2118"/>
    </location>
</feature>
<evidence type="ECO:0000313" key="12">
    <source>
        <dbReference type="Proteomes" id="UP000271624"/>
    </source>
</evidence>
<keyword evidence="7" id="KW-0812">Transmembrane</keyword>
<dbReference type="SMART" id="SM00091">
    <property type="entry name" value="PAS"/>
    <property type="match status" value="16"/>
</dbReference>
<feature type="domain" description="PAS" evidence="9">
    <location>
        <begin position="918"/>
        <end position="970"/>
    </location>
</feature>
<dbReference type="SMART" id="SM00388">
    <property type="entry name" value="HisKA"/>
    <property type="match status" value="1"/>
</dbReference>
<keyword evidence="3" id="KW-0597">Phosphoprotein</keyword>
<dbReference type="InterPro" id="IPR036890">
    <property type="entry name" value="HATPase_C_sf"/>
</dbReference>
<dbReference type="Gene3D" id="1.10.287.130">
    <property type="match status" value="1"/>
</dbReference>
<dbReference type="EMBL" id="RSCL01000037">
    <property type="protein sequence ID" value="RUS96278.1"/>
    <property type="molecule type" value="Genomic_DNA"/>
</dbReference>
<feature type="transmembrane region" description="Helical" evidence="7">
    <location>
        <begin position="225"/>
        <end position="241"/>
    </location>
</feature>
<dbReference type="Pfam" id="PF08447">
    <property type="entry name" value="PAS_3"/>
    <property type="match status" value="8"/>
</dbReference>
<feature type="domain" description="Histidine kinase" evidence="8">
    <location>
        <begin position="2323"/>
        <end position="2593"/>
    </location>
</feature>
<dbReference type="Proteomes" id="UP000271624">
    <property type="component" value="Unassembled WGS sequence"/>
</dbReference>
<feature type="domain" description="PAS" evidence="9">
    <location>
        <begin position="2170"/>
        <end position="2212"/>
    </location>
</feature>
<feature type="transmembrane region" description="Helical" evidence="7">
    <location>
        <begin position="6"/>
        <end position="30"/>
    </location>
</feature>
<dbReference type="SUPFAM" id="SSF55785">
    <property type="entry name" value="PYP-like sensor domain (PAS domain)"/>
    <property type="match status" value="16"/>
</dbReference>
<dbReference type="PRINTS" id="PR00344">
    <property type="entry name" value="BCTRLSENSOR"/>
</dbReference>
<feature type="domain" description="PAC" evidence="10">
    <location>
        <begin position="496"/>
        <end position="546"/>
    </location>
</feature>
<name>A0A3S1C6N0_9CYAN</name>
<dbReference type="Pfam" id="PF13426">
    <property type="entry name" value="PAS_9"/>
    <property type="match status" value="3"/>
</dbReference>
<organism evidence="11 12">
    <name type="scientific">Dulcicalothrix desertica PCC 7102</name>
    <dbReference type="NCBI Taxonomy" id="232991"/>
    <lineage>
        <taxon>Bacteria</taxon>
        <taxon>Bacillati</taxon>
        <taxon>Cyanobacteriota</taxon>
        <taxon>Cyanophyceae</taxon>
        <taxon>Nostocales</taxon>
        <taxon>Calotrichaceae</taxon>
        <taxon>Dulcicalothrix</taxon>
    </lineage>
</organism>
<reference evidence="11" key="1">
    <citation type="submission" date="2018-12" db="EMBL/GenBank/DDBJ databases">
        <authorList>
            <person name="Will S."/>
            <person name="Neumann-Schaal M."/>
            <person name="Henke P."/>
        </authorList>
    </citation>
    <scope>NUCLEOTIDE SEQUENCE</scope>
    <source>
        <strain evidence="11">PCC 7102</strain>
    </source>
</reference>
<feature type="domain" description="PAC" evidence="10">
    <location>
        <begin position="1764"/>
        <end position="1816"/>
    </location>
</feature>
<dbReference type="SMART" id="SM00387">
    <property type="entry name" value="HATPase_c"/>
    <property type="match status" value="1"/>
</dbReference>
<feature type="domain" description="PAC" evidence="10">
    <location>
        <begin position="1508"/>
        <end position="1559"/>
    </location>
</feature>
<feature type="domain" description="PAC" evidence="10">
    <location>
        <begin position="617"/>
        <end position="672"/>
    </location>
</feature>
<dbReference type="SUPFAM" id="SSF55874">
    <property type="entry name" value="ATPase domain of HSP90 chaperone/DNA topoisomerase II/histidine kinase"/>
    <property type="match status" value="1"/>
</dbReference>
<dbReference type="InterPro" id="IPR003594">
    <property type="entry name" value="HATPase_dom"/>
</dbReference>
<feature type="domain" description="PAS" evidence="9">
    <location>
        <begin position="421"/>
        <end position="494"/>
    </location>
</feature>
<evidence type="ECO:0000256" key="3">
    <source>
        <dbReference type="ARBA" id="ARBA00022553"/>
    </source>
</evidence>
<dbReference type="InterPro" id="IPR013656">
    <property type="entry name" value="PAS_4"/>
</dbReference>
<feature type="domain" description="PAS" evidence="9">
    <location>
        <begin position="1449"/>
        <end position="1480"/>
    </location>
</feature>
<feature type="domain" description="PAC" evidence="10">
    <location>
        <begin position="866"/>
        <end position="917"/>
    </location>
</feature>
<keyword evidence="6" id="KW-0902">Two-component regulatory system</keyword>
<evidence type="ECO:0000256" key="5">
    <source>
        <dbReference type="ARBA" id="ARBA00022777"/>
    </source>
</evidence>